<organism evidence="1 2">
    <name type="scientific">Ixodes persulcatus</name>
    <name type="common">Taiga tick</name>
    <dbReference type="NCBI Taxonomy" id="34615"/>
    <lineage>
        <taxon>Eukaryota</taxon>
        <taxon>Metazoa</taxon>
        <taxon>Ecdysozoa</taxon>
        <taxon>Arthropoda</taxon>
        <taxon>Chelicerata</taxon>
        <taxon>Arachnida</taxon>
        <taxon>Acari</taxon>
        <taxon>Parasitiformes</taxon>
        <taxon>Ixodida</taxon>
        <taxon>Ixodoidea</taxon>
        <taxon>Ixodidae</taxon>
        <taxon>Ixodinae</taxon>
        <taxon>Ixodes</taxon>
    </lineage>
</organism>
<gene>
    <name evidence="1" type="ORF">HPB47_015513</name>
</gene>
<dbReference type="Proteomes" id="UP000805193">
    <property type="component" value="Unassembled WGS sequence"/>
</dbReference>
<proteinExistence type="predicted"/>
<protein>
    <submittedName>
        <fullName evidence="1">Uncharacterized protein</fullName>
    </submittedName>
</protein>
<reference evidence="1 2" key="1">
    <citation type="journal article" date="2020" name="Cell">
        <title>Large-Scale Comparative Analyses of Tick Genomes Elucidate Their Genetic Diversity and Vector Capacities.</title>
        <authorList>
            <consortium name="Tick Genome and Microbiome Consortium (TIGMIC)"/>
            <person name="Jia N."/>
            <person name="Wang J."/>
            <person name="Shi W."/>
            <person name="Du L."/>
            <person name="Sun Y."/>
            <person name="Zhan W."/>
            <person name="Jiang J.F."/>
            <person name="Wang Q."/>
            <person name="Zhang B."/>
            <person name="Ji P."/>
            <person name="Bell-Sakyi L."/>
            <person name="Cui X.M."/>
            <person name="Yuan T.T."/>
            <person name="Jiang B.G."/>
            <person name="Yang W.F."/>
            <person name="Lam T.T."/>
            <person name="Chang Q.C."/>
            <person name="Ding S.J."/>
            <person name="Wang X.J."/>
            <person name="Zhu J.G."/>
            <person name="Ruan X.D."/>
            <person name="Zhao L."/>
            <person name="Wei J.T."/>
            <person name="Ye R.Z."/>
            <person name="Que T.C."/>
            <person name="Du C.H."/>
            <person name="Zhou Y.H."/>
            <person name="Cheng J.X."/>
            <person name="Dai P.F."/>
            <person name="Guo W.B."/>
            <person name="Han X.H."/>
            <person name="Huang E.J."/>
            <person name="Li L.F."/>
            <person name="Wei W."/>
            <person name="Gao Y.C."/>
            <person name="Liu J.Z."/>
            <person name="Shao H.Z."/>
            <person name="Wang X."/>
            <person name="Wang C.C."/>
            <person name="Yang T.C."/>
            <person name="Huo Q.B."/>
            <person name="Li W."/>
            <person name="Chen H.Y."/>
            <person name="Chen S.E."/>
            <person name="Zhou L.G."/>
            <person name="Ni X.B."/>
            <person name="Tian J.H."/>
            <person name="Sheng Y."/>
            <person name="Liu T."/>
            <person name="Pan Y.S."/>
            <person name="Xia L.Y."/>
            <person name="Li J."/>
            <person name="Zhao F."/>
            <person name="Cao W.C."/>
        </authorList>
    </citation>
    <scope>NUCLEOTIDE SEQUENCE [LARGE SCALE GENOMIC DNA]</scope>
    <source>
        <strain evidence="1">Iper-2018</strain>
    </source>
</reference>
<accession>A0AC60R0F7</accession>
<evidence type="ECO:0000313" key="2">
    <source>
        <dbReference type="Proteomes" id="UP000805193"/>
    </source>
</evidence>
<keyword evidence="2" id="KW-1185">Reference proteome</keyword>
<dbReference type="EMBL" id="JABSTQ010000414">
    <property type="protein sequence ID" value="KAG0445415.1"/>
    <property type="molecule type" value="Genomic_DNA"/>
</dbReference>
<comment type="caution">
    <text evidence="1">The sequence shown here is derived from an EMBL/GenBank/DDBJ whole genome shotgun (WGS) entry which is preliminary data.</text>
</comment>
<name>A0AC60R0F7_IXOPE</name>
<evidence type="ECO:0000313" key="1">
    <source>
        <dbReference type="EMBL" id="KAG0445415.1"/>
    </source>
</evidence>
<sequence length="143" mass="15736">MSQITDSDDSTDQATRSPKKRSPQKKHKRNKKSPRKPTTQQLTELVNTCFNTSAKVFNLIQRVKRYPWLYNKHSGNYKTNTMRNNALTSIAKEIGLDPAYGGTGPVLRQRAALVSPVRMLLTALLLGASGPLVAGWAVTVGLG</sequence>